<evidence type="ECO:0000256" key="11">
    <source>
        <dbReference type="ARBA" id="ARBA00023180"/>
    </source>
</evidence>
<dbReference type="Pfam" id="PF02932">
    <property type="entry name" value="Neur_chan_memb"/>
    <property type="match status" value="1"/>
</dbReference>
<gene>
    <name evidence="17" type="ORF">OFUS_LOCUS20782</name>
</gene>
<dbReference type="InterPro" id="IPR002394">
    <property type="entry name" value="Nicotinic_acetylcholine_rcpt"/>
</dbReference>
<evidence type="ECO:0000313" key="18">
    <source>
        <dbReference type="Proteomes" id="UP000749559"/>
    </source>
</evidence>
<dbReference type="CDD" id="cd19051">
    <property type="entry name" value="LGIC_TM_cation"/>
    <property type="match status" value="1"/>
</dbReference>
<keyword evidence="5 15" id="KW-1133">Transmembrane helix</keyword>
<keyword evidence="6" id="KW-0770">Synapse</keyword>
<keyword evidence="9" id="KW-1015">Disulfide bond</keyword>
<dbReference type="InterPro" id="IPR006201">
    <property type="entry name" value="Neur_channel"/>
</dbReference>
<evidence type="ECO:0000256" key="3">
    <source>
        <dbReference type="ARBA" id="ARBA00022475"/>
    </source>
</evidence>
<dbReference type="PRINTS" id="PR00254">
    <property type="entry name" value="NICOTINICR"/>
</dbReference>
<evidence type="ECO:0000256" key="14">
    <source>
        <dbReference type="ARBA" id="ARBA00034099"/>
    </source>
</evidence>
<dbReference type="Pfam" id="PF02931">
    <property type="entry name" value="Neur_chan_LBD"/>
    <property type="match status" value="1"/>
</dbReference>
<proteinExistence type="inferred from homology"/>
<reference evidence="17" key="1">
    <citation type="submission" date="2022-03" db="EMBL/GenBank/DDBJ databases">
        <authorList>
            <person name="Martin C."/>
        </authorList>
    </citation>
    <scope>NUCLEOTIDE SEQUENCE</scope>
</reference>
<dbReference type="EMBL" id="CAIIXF020000010">
    <property type="protein sequence ID" value="CAH1796362.1"/>
    <property type="molecule type" value="Genomic_DNA"/>
</dbReference>
<dbReference type="Gene3D" id="2.70.170.10">
    <property type="entry name" value="Neurotransmitter-gated ion-channel ligand-binding domain"/>
    <property type="match status" value="1"/>
</dbReference>
<evidence type="ECO:0000256" key="6">
    <source>
        <dbReference type="ARBA" id="ARBA00023018"/>
    </source>
</evidence>
<dbReference type="FunFam" id="1.20.58.390:FF:000043">
    <property type="entry name" value="AcetylCholine Receptor"/>
    <property type="match status" value="1"/>
</dbReference>
<dbReference type="GO" id="GO:0022848">
    <property type="term" value="F:acetylcholine-gated monoatomic cation-selective channel activity"/>
    <property type="evidence" value="ECO:0007669"/>
    <property type="project" value="InterPro"/>
</dbReference>
<dbReference type="NCBIfam" id="TIGR00860">
    <property type="entry name" value="LIC"/>
    <property type="match status" value="1"/>
</dbReference>
<evidence type="ECO:0000256" key="12">
    <source>
        <dbReference type="ARBA" id="ARBA00023286"/>
    </source>
</evidence>
<evidence type="ECO:0000256" key="16">
    <source>
        <dbReference type="SAM" id="MobiDB-lite"/>
    </source>
</evidence>
<keyword evidence="12" id="KW-1071">Ligand-gated ion channel</keyword>
<evidence type="ECO:0000256" key="10">
    <source>
        <dbReference type="ARBA" id="ARBA00023170"/>
    </source>
</evidence>
<dbReference type="FunFam" id="2.70.170.10:FF:000016">
    <property type="entry name" value="Nicotinic acetylcholine receptor subunit"/>
    <property type="match status" value="1"/>
</dbReference>
<dbReference type="AlphaFoldDB" id="A0A8J1TWE7"/>
<comment type="subcellular location">
    <subcellularLocation>
        <location evidence="14">Synaptic cell membrane</location>
        <topology evidence="14">Multi-pass membrane protein</topology>
    </subcellularLocation>
</comment>
<keyword evidence="8 15" id="KW-0472">Membrane</keyword>
<dbReference type="PROSITE" id="PS00236">
    <property type="entry name" value="NEUROTR_ION_CHANNEL"/>
    <property type="match status" value="1"/>
</dbReference>
<keyword evidence="11" id="KW-0325">Glycoprotein</keyword>
<feature type="transmembrane region" description="Helical" evidence="15">
    <location>
        <begin position="535"/>
        <end position="558"/>
    </location>
</feature>
<dbReference type="OrthoDB" id="5975154at2759"/>
<dbReference type="InterPro" id="IPR018000">
    <property type="entry name" value="Neurotransmitter_ion_chnl_CS"/>
</dbReference>
<evidence type="ECO:0000256" key="7">
    <source>
        <dbReference type="ARBA" id="ARBA00023065"/>
    </source>
</evidence>
<sequence length="561" mass="64604">MLRNGTVVSIIRKSMALHNTWIQIGLVLTFATQNVFSSCHRERERIVHHHTLFHGHPRYDDLFNDLASQRVNSDMSDEYRLFSDLLRYHDKSARPIKNSSNAVEVNIGLTMSQIFDLEEKNQVLVAHTWLDQGWRDELLMWNKDDYGGLQTINVPCHKIWLPDIVLYNNAAERMDDYMPALAMVKNDGSVFWPIPSKIRSTCKIDVTYFPFDEQVCKLKFGSWTYNGFQVDIVNRSDQVDLQNYVENGEWQLNEIRVERNVVKYGCCPEPFPDVTFHIVIRRKTLYYMYNVVLPCLLMSGLTLLEFWLPPESGEKITLGITILLAFSVFTLTISEKLPETSEFIPLISIYVTTVMSMAALSVMATVVVLNLHHRENGKVVPRWLKRILSSKFSSFICGSCTKTIKPKTDGQRSTKNHVILENISITSTGEAYVSHSPKSISNAISAGHFERSVSFKNCLNDTNHTKEEKSENNTSSSKQEGTRVNKKLSPPLRQLEQDKEFLKILTRILEKYEKDERTREIKQEWQKVARLLDRILFCVFVSGTTVSAFMLLGVLPMARWK</sequence>
<dbReference type="InterPro" id="IPR038050">
    <property type="entry name" value="Neuro_actylchol_rec"/>
</dbReference>
<organism evidence="17 18">
    <name type="scientific">Owenia fusiformis</name>
    <name type="common">Polychaete worm</name>
    <dbReference type="NCBI Taxonomy" id="6347"/>
    <lineage>
        <taxon>Eukaryota</taxon>
        <taxon>Metazoa</taxon>
        <taxon>Spiralia</taxon>
        <taxon>Lophotrochozoa</taxon>
        <taxon>Annelida</taxon>
        <taxon>Polychaeta</taxon>
        <taxon>Sedentaria</taxon>
        <taxon>Canalipalpata</taxon>
        <taxon>Sabellida</taxon>
        <taxon>Oweniida</taxon>
        <taxon>Oweniidae</taxon>
        <taxon>Owenia</taxon>
    </lineage>
</organism>
<dbReference type="InterPro" id="IPR036719">
    <property type="entry name" value="Neuro-gated_channel_TM_sf"/>
</dbReference>
<dbReference type="InterPro" id="IPR006029">
    <property type="entry name" value="Neurotrans-gated_channel_TM"/>
</dbReference>
<dbReference type="PRINTS" id="PR00252">
    <property type="entry name" value="NRIONCHANNEL"/>
</dbReference>
<dbReference type="SUPFAM" id="SSF63712">
    <property type="entry name" value="Nicotinic receptor ligand binding domain-like"/>
    <property type="match status" value="1"/>
</dbReference>
<keyword evidence="18" id="KW-1185">Reference proteome</keyword>
<evidence type="ECO:0000256" key="13">
    <source>
        <dbReference type="ARBA" id="ARBA00023303"/>
    </source>
</evidence>
<keyword evidence="4 15" id="KW-0812">Transmembrane</keyword>
<feature type="transmembrane region" description="Helical" evidence="15">
    <location>
        <begin position="286"/>
        <end position="304"/>
    </location>
</feature>
<comment type="caution">
    <text evidence="17">The sequence shown here is derived from an EMBL/GenBank/DDBJ whole genome shotgun (WGS) entry which is preliminary data.</text>
</comment>
<dbReference type="PANTHER" id="PTHR18945">
    <property type="entry name" value="NEUROTRANSMITTER GATED ION CHANNEL"/>
    <property type="match status" value="1"/>
</dbReference>
<dbReference type="Gene3D" id="1.20.58.390">
    <property type="entry name" value="Neurotransmitter-gated ion-channel transmembrane domain"/>
    <property type="match status" value="2"/>
</dbReference>
<keyword evidence="7 15" id="KW-0406">Ion transport</keyword>
<keyword evidence="10" id="KW-0675">Receptor</keyword>
<protein>
    <submittedName>
        <fullName evidence="17">Uncharacterized protein</fullName>
    </submittedName>
</protein>
<evidence type="ECO:0000256" key="8">
    <source>
        <dbReference type="ARBA" id="ARBA00023136"/>
    </source>
</evidence>
<dbReference type="InterPro" id="IPR036734">
    <property type="entry name" value="Neur_chan_lig-bd_sf"/>
</dbReference>
<evidence type="ECO:0000313" key="17">
    <source>
        <dbReference type="EMBL" id="CAH1796362.1"/>
    </source>
</evidence>
<feature type="transmembrane region" description="Helical" evidence="15">
    <location>
        <begin position="316"/>
        <end position="334"/>
    </location>
</feature>
<accession>A0A8J1TWE7</accession>
<keyword evidence="13 15" id="KW-0407">Ion channel</keyword>
<evidence type="ECO:0000256" key="9">
    <source>
        <dbReference type="ARBA" id="ARBA00023157"/>
    </source>
</evidence>
<dbReference type="GO" id="GO:0045211">
    <property type="term" value="C:postsynaptic membrane"/>
    <property type="evidence" value="ECO:0007669"/>
    <property type="project" value="InterPro"/>
</dbReference>
<evidence type="ECO:0000256" key="4">
    <source>
        <dbReference type="ARBA" id="ARBA00022692"/>
    </source>
</evidence>
<dbReference type="InterPro" id="IPR006202">
    <property type="entry name" value="Neur_chan_lig-bd"/>
</dbReference>
<dbReference type="CDD" id="cd18997">
    <property type="entry name" value="LGIC_ECD_nAChR"/>
    <property type="match status" value="1"/>
</dbReference>
<dbReference type="Proteomes" id="UP000749559">
    <property type="component" value="Unassembled WGS sequence"/>
</dbReference>
<keyword evidence="2 15" id="KW-0813">Transport</keyword>
<keyword evidence="3" id="KW-1003">Cell membrane</keyword>
<dbReference type="SUPFAM" id="SSF90112">
    <property type="entry name" value="Neurotransmitter-gated ion-channel transmembrane pore"/>
    <property type="match status" value="1"/>
</dbReference>
<name>A0A8J1TWE7_OWEFU</name>
<comment type="similarity">
    <text evidence="1">Belongs to the ligand-gated ion channel (TC 1.A.9) family. Acetylcholine receptor (TC 1.A.9.1) subfamily.</text>
</comment>
<evidence type="ECO:0000256" key="2">
    <source>
        <dbReference type="ARBA" id="ARBA00022448"/>
    </source>
</evidence>
<feature type="region of interest" description="Disordered" evidence="16">
    <location>
        <begin position="463"/>
        <end position="490"/>
    </location>
</feature>
<dbReference type="GO" id="GO:0004888">
    <property type="term" value="F:transmembrane signaling receptor activity"/>
    <property type="evidence" value="ECO:0007669"/>
    <property type="project" value="InterPro"/>
</dbReference>
<evidence type="ECO:0000256" key="5">
    <source>
        <dbReference type="ARBA" id="ARBA00022989"/>
    </source>
</evidence>
<feature type="transmembrane region" description="Helical" evidence="15">
    <location>
        <begin position="346"/>
        <end position="369"/>
    </location>
</feature>
<evidence type="ECO:0000256" key="1">
    <source>
        <dbReference type="ARBA" id="ARBA00009237"/>
    </source>
</evidence>
<evidence type="ECO:0000256" key="15">
    <source>
        <dbReference type="RuleBase" id="RU000687"/>
    </source>
</evidence>